<comment type="similarity">
    <text evidence="11 12">Belongs to the TonB-dependent receptor family.</text>
</comment>
<dbReference type="Gene3D" id="2.170.130.10">
    <property type="entry name" value="TonB-dependent receptor, plug domain"/>
    <property type="match status" value="1"/>
</dbReference>
<keyword evidence="16" id="KW-0675">Receptor</keyword>
<keyword evidence="13" id="KW-0732">Signal</keyword>
<dbReference type="InterPro" id="IPR037066">
    <property type="entry name" value="Plug_dom_sf"/>
</dbReference>
<evidence type="ECO:0000256" key="13">
    <source>
        <dbReference type="SAM" id="SignalP"/>
    </source>
</evidence>
<dbReference type="InterPro" id="IPR000531">
    <property type="entry name" value="Beta-barrel_TonB"/>
</dbReference>
<evidence type="ECO:0000259" key="15">
    <source>
        <dbReference type="Pfam" id="PF07715"/>
    </source>
</evidence>
<keyword evidence="7" id="KW-0406">Ion transport</keyword>
<dbReference type="InterPro" id="IPR039426">
    <property type="entry name" value="TonB-dep_rcpt-like"/>
</dbReference>
<evidence type="ECO:0000259" key="14">
    <source>
        <dbReference type="Pfam" id="PF00593"/>
    </source>
</evidence>
<dbReference type="PANTHER" id="PTHR32552">
    <property type="entry name" value="FERRICHROME IRON RECEPTOR-RELATED"/>
    <property type="match status" value="1"/>
</dbReference>
<evidence type="ECO:0000256" key="6">
    <source>
        <dbReference type="ARBA" id="ARBA00023004"/>
    </source>
</evidence>
<dbReference type="Pfam" id="PF00593">
    <property type="entry name" value="TonB_dep_Rec_b-barrel"/>
    <property type="match status" value="1"/>
</dbReference>
<dbReference type="InterPro" id="IPR012910">
    <property type="entry name" value="Plug_dom"/>
</dbReference>
<evidence type="ECO:0000256" key="3">
    <source>
        <dbReference type="ARBA" id="ARBA00022452"/>
    </source>
</evidence>
<evidence type="ECO:0000256" key="8">
    <source>
        <dbReference type="ARBA" id="ARBA00023077"/>
    </source>
</evidence>
<dbReference type="InterPro" id="IPR036942">
    <property type="entry name" value="Beta-barrel_TonB_sf"/>
</dbReference>
<protein>
    <submittedName>
        <fullName evidence="16">TonB-dependent receptor domain-containing protein</fullName>
    </submittedName>
</protein>
<organism evidence="16 17">
    <name type="scientific">Hyunsoonleella rubra</name>
    <dbReference type="NCBI Taxonomy" id="1737062"/>
    <lineage>
        <taxon>Bacteria</taxon>
        <taxon>Pseudomonadati</taxon>
        <taxon>Bacteroidota</taxon>
        <taxon>Flavobacteriia</taxon>
        <taxon>Flavobacteriales</taxon>
        <taxon>Flavobacteriaceae</taxon>
    </lineage>
</organism>
<evidence type="ECO:0000256" key="4">
    <source>
        <dbReference type="ARBA" id="ARBA00022496"/>
    </source>
</evidence>
<evidence type="ECO:0000256" key="12">
    <source>
        <dbReference type="RuleBase" id="RU003357"/>
    </source>
</evidence>
<evidence type="ECO:0000256" key="9">
    <source>
        <dbReference type="ARBA" id="ARBA00023136"/>
    </source>
</evidence>
<keyword evidence="9 11" id="KW-0472">Membrane</keyword>
<keyword evidence="4" id="KW-0410">Iron transport</keyword>
<dbReference type="Pfam" id="PF07715">
    <property type="entry name" value="Plug"/>
    <property type="match status" value="1"/>
</dbReference>
<dbReference type="Proteomes" id="UP001597476">
    <property type="component" value="Unassembled WGS sequence"/>
</dbReference>
<keyword evidence="17" id="KW-1185">Reference proteome</keyword>
<dbReference type="Gene3D" id="2.40.170.20">
    <property type="entry name" value="TonB-dependent receptor, beta-barrel domain"/>
    <property type="match status" value="1"/>
</dbReference>
<feature type="domain" description="TonB-dependent receptor-like beta-barrel" evidence="14">
    <location>
        <begin position="277"/>
        <end position="722"/>
    </location>
</feature>
<comment type="subcellular location">
    <subcellularLocation>
        <location evidence="1 11">Cell outer membrane</location>
        <topology evidence="1 11">Multi-pass membrane protein</topology>
    </subcellularLocation>
</comment>
<evidence type="ECO:0000313" key="16">
    <source>
        <dbReference type="EMBL" id="MFD2727239.1"/>
    </source>
</evidence>
<feature type="chain" id="PRO_5045890976" evidence="13">
    <location>
        <begin position="23"/>
        <end position="764"/>
    </location>
</feature>
<evidence type="ECO:0000256" key="1">
    <source>
        <dbReference type="ARBA" id="ARBA00004571"/>
    </source>
</evidence>
<dbReference type="RefSeq" id="WP_380292909.1">
    <property type="nucleotide sequence ID" value="NZ_JBHULY010000034.1"/>
</dbReference>
<keyword evidence="8 12" id="KW-0798">TonB box</keyword>
<feature type="domain" description="TonB-dependent receptor plug" evidence="15">
    <location>
        <begin position="113"/>
        <end position="220"/>
    </location>
</feature>
<evidence type="ECO:0000256" key="11">
    <source>
        <dbReference type="PROSITE-ProRule" id="PRU01360"/>
    </source>
</evidence>
<name>A0ABW5TEF6_9FLAO</name>
<keyword evidence="3 11" id="KW-1134">Transmembrane beta strand</keyword>
<keyword evidence="6" id="KW-0408">Iron</keyword>
<evidence type="ECO:0000256" key="2">
    <source>
        <dbReference type="ARBA" id="ARBA00022448"/>
    </source>
</evidence>
<gene>
    <name evidence="16" type="ORF">ACFSR8_13535</name>
</gene>
<keyword evidence="5 11" id="KW-0812">Transmembrane</keyword>
<dbReference type="SUPFAM" id="SSF49464">
    <property type="entry name" value="Carboxypeptidase regulatory domain-like"/>
    <property type="match status" value="1"/>
</dbReference>
<reference evidence="17" key="1">
    <citation type="journal article" date="2019" name="Int. J. Syst. Evol. Microbiol.">
        <title>The Global Catalogue of Microorganisms (GCM) 10K type strain sequencing project: providing services to taxonomists for standard genome sequencing and annotation.</title>
        <authorList>
            <consortium name="The Broad Institute Genomics Platform"/>
            <consortium name="The Broad Institute Genome Sequencing Center for Infectious Disease"/>
            <person name="Wu L."/>
            <person name="Ma J."/>
        </authorList>
    </citation>
    <scope>NUCLEOTIDE SEQUENCE [LARGE SCALE GENOMIC DNA]</scope>
    <source>
        <strain evidence="17">KCTC 42398</strain>
    </source>
</reference>
<evidence type="ECO:0000256" key="7">
    <source>
        <dbReference type="ARBA" id="ARBA00023065"/>
    </source>
</evidence>
<evidence type="ECO:0000256" key="5">
    <source>
        <dbReference type="ARBA" id="ARBA00022692"/>
    </source>
</evidence>
<dbReference type="PROSITE" id="PS52016">
    <property type="entry name" value="TONB_DEPENDENT_REC_3"/>
    <property type="match status" value="1"/>
</dbReference>
<proteinExistence type="inferred from homology"/>
<evidence type="ECO:0000313" key="17">
    <source>
        <dbReference type="Proteomes" id="UP001597476"/>
    </source>
</evidence>
<dbReference type="EMBL" id="JBHULY010000034">
    <property type="protein sequence ID" value="MFD2727239.1"/>
    <property type="molecule type" value="Genomic_DNA"/>
</dbReference>
<dbReference type="SUPFAM" id="SSF56935">
    <property type="entry name" value="Porins"/>
    <property type="match status" value="1"/>
</dbReference>
<evidence type="ECO:0000256" key="10">
    <source>
        <dbReference type="ARBA" id="ARBA00023237"/>
    </source>
</evidence>
<dbReference type="PANTHER" id="PTHR32552:SF81">
    <property type="entry name" value="TONB-DEPENDENT OUTER MEMBRANE RECEPTOR"/>
    <property type="match status" value="1"/>
</dbReference>
<keyword evidence="2 11" id="KW-0813">Transport</keyword>
<sequence length="764" mass="85411">MNPLLRTLLINVFLCLSYGTFAQVEGKVVDASDSTPLKDVKITFIKTGTSVLTDSEGRFKVAKTGIYLIGKQGYISLQFTLTPKSLPLIKLSRDPALLNEVIVNAHQIPKAFMESTNAIHLISAKDIEQSNHTDFAPILNRTPGVFMQNGALNTNRITIRGIGSRTPFGTSKIRAYFNDIPLTNGSGETTIEDFELASLSKIEITKGATSSSYGAGLGGVIHLKSDTSYLNESQINSELQIGSFGLLKGILNVDLTTKTNNFKAIYSNTSSDGFRENNKYNRQTLTLSTNHQLNANNELMVFGSYVALKAFIPSSLNQNDFENQPQKAAFTWQSAKGFEDAKRGIFGLTWMHNFSSKLRYITSVFTSFREAFEPRPFNILEENTVAFGFRTRLMGDANLGIKPFSWTIGGEYFKDNYSHKTFDNLYQDFPPETGSVQGDKLSDFKENRGYFNAFAEANIDLTQHLIVSMGLNLNRTNYDLEDRFPVSNDNPDQSGNFNFNTILSPTLGISQRVSKNVSVFSNIGHGFSPLSLGETLLPDGQINTDLKPETGWNFEVGTRGEIFNHRLQFNLSVYRMNIKNLLVARRTAEDQFIGINAGKTQHDGLETTLNYKLLQRPKYRINLFTSYSLNRYVFKTFVDDDKNFSGNDLTGVPKHVFNAVIQASTDWGFYGNINYIGVGKMPITDSNNLYSEGYGLVNLKIGWAKTLNKSLKINVFSGINNIFDIHYASQILINAPSFGNNLPRYYYPGNPVNHFSGINFSYIF</sequence>
<accession>A0ABW5TEF6</accession>
<dbReference type="InterPro" id="IPR008969">
    <property type="entry name" value="CarboxyPept-like_regulatory"/>
</dbReference>
<keyword evidence="10 11" id="KW-0998">Cell outer membrane</keyword>
<comment type="caution">
    <text evidence="16">The sequence shown here is derived from an EMBL/GenBank/DDBJ whole genome shotgun (WGS) entry which is preliminary data.</text>
</comment>
<feature type="signal peptide" evidence="13">
    <location>
        <begin position="1"/>
        <end position="22"/>
    </location>
</feature>